<protein>
    <recommendedName>
        <fullName evidence="3">Glycosyltransferase RgtA/B/C/D-like domain-containing protein</fullName>
    </recommendedName>
</protein>
<feature type="transmembrane region" description="Helical" evidence="1">
    <location>
        <begin position="90"/>
        <end position="111"/>
    </location>
</feature>
<keyword evidence="1" id="KW-0812">Transmembrane</keyword>
<keyword evidence="1" id="KW-0472">Membrane</keyword>
<comment type="caution">
    <text evidence="2">The sequence shown here is derived from an EMBL/GenBank/DDBJ whole genome shotgun (WGS) entry which is preliminary data.</text>
</comment>
<name>A0A0F9E5V9_9ZZZZ</name>
<evidence type="ECO:0000256" key="1">
    <source>
        <dbReference type="SAM" id="Phobius"/>
    </source>
</evidence>
<feature type="non-terminal residue" evidence="2">
    <location>
        <position position="312"/>
    </location>
</feature>
<keyword evidence="1" id="KW-1133">Transmembrane helix</keyword>
<accession>A0A0F9E5V9</accession>
<feature type="transmembrane region" description="Helical" evidence="1">
    <location>
        <begin position="175"/>
        <end position="205"/>
    </location>
</feature>
<feature type="transmembrane region" description="Helical" evidence="1">
    <location>
        <begin position="148"/>
        <end position="168"/>
    </location>
</feature>
<organism evidence="2">
    <name type="scientific">marine sediment metagenome</name>
    <dbReference type="NCBI Taxonomy" id="412755"/>
    <lineage>
        <taxon>unclassified sequences</taxon>
        <taxon>metagenomes</taxon>
        <taxon>ecological metagenomes</taxon>
    </lineage>
</organism>
<reference evidence="2" key="1">
    <citation type="journal article" date="2015" name="Nature">
        <title>Complex archaea that bridge the gap between prokaryotes and eukaryotes.</title>
        <authorList>
            <person name="Spang A."/>
            <person name="Saw J.H."/>
            <person name="Jorgensen S.L."/>
            <person name="Zaremba-Niedzwiedzka K."/>
            <person name="Martijn J."/>
            <person name="Lind A.E."/>
            <person name="van Eijk R."/>
            <person name="Schleper C."/>
            <person name="Guy L."/>
            <person name="Ettema T.J."/>
        </authorList>
    </citation>
    <scope>NUCLEOTIDE SEQUENCE</scope>
</reference>
<gene>
    <name evidence="2" type="ORF">LCGC14_2115570</name>
</gene>
<evidence type="ECO:0008006" key="3">
    <source>
        <dbReference type="Google" id="ProtNLM"/>
    </source>
</evidence>
<sequence>MRPVPRSRHVLALVIFSAVAAGYGYLASVDTRLSPTQFHLGTAALKRHAPDLFPHDVIYGRSQMWQVQPPMFLAIMETVLVPTDYRDPTLPFRVLVFVVTLGYLCGMYSLLRRQCRSWSVSVFVAVLSSAVTDALGRATWGVGSLSSITPEGLCFAATPLVVVAFLTYAARWRVIIVFAVVGALGNIHLPTALSLTIILLVAYLVQRRFSAGGWGMAVACAICAALAAAPYVWYYAALRQSVARLDMAFCAGGGIQGLSLAASGFDALREFLAERLGGQVGPAGPEVGQFADRLAFAAQVPPGDRDGQGDLL</sequence>
<dbReference type="AlphaFoldDB" id="A0A0F9E5V9"/>
<proteinExistence type="predicted"/>
<dbReference type="EMBL" id="LAZR01026227">
    <property type="protein sequence ID" value="KKL69374.1"/>
    <property type="molecule type" value="Genomic_DNA"/>
</dbReference>
<feature type="transmembrane region" description="Helical" evidence="1">
    <location>
        <begin position="118"/>
        <end position="136"/>
    </location>
</feature>
<evidence type="ECO:0000313" key="2">
    <source>
        <dbReference type="EMBL" id="KKL69374.1"/>
    </source>
</evidence>
<feature type="transmembrane region" description="Helical" evidence="1">
    <location>
        <begin position="211"/>
        <end position="234"/>
    </location>
</feature>